<comment type="caution">
    <text evidence="2">The sequence shown here is derived from an EMBL/GenBank/DDBJ whole genome shotgun (WGS) entry which is preliminary data.</text>
</comment>
<protein>
    <submittedName>
        <fullName evidence="2">Uncharacterized protein</fullName>
    </submittedName>
</protein>
<accession>A0AAD4ITR1</accession>
<sequence length="2199" mass="240024">MDFHCMKRKQLQALCKKHRIPANLSNLDMANKLTEFLREKENPVIQAVIKEQEGVLSETESINVVENGEVKKVRFSLEHELIEFTRSPEMKSRRNSVSRRDCNLSVENGESNKQNVHCPRGRPKRTRELKLMEAGVNQKKRGMKALNCNSGKTIASDVDIIDDGELEVRSGRVTRMRGKMAAEGVIIASKREGKEANDDDKIEEKASDNVHFKKEIVDNRSRVTRSRSQKLTEAPAKVGKRGRKVVKNIGEAVAVGAETDSSSKRATHSDERMKGNGKELEEILVNKQIAGEHEVVEPQVLLRRSKRKVNMVGDSEMLNTDKKKHEDGVSRKTSKPLASDVSQVDAEIIGSEVNPARRAVLEIEKPIKKVEPRRSNRRTTMFESDNLSAENENICPVRSSVPQSDFVPEVPEDEKMVLHPSGVLRRSRRKTLGPKLISATNDTDSAVENAEKLVSEPCLVEKDRSAVQKNMRSRRNNSKCKPPELLLDKIGGDSNIQQKNKVMKRKRGFVSGDVIKDNNDLNSGAQSMKGSSSKKVVSSHHGSPGIGESLSLDVQLSVSNDSESASNLCSKNIISDVELTSIRKTDRKEEEVSNADSAGSSCMNLTNGDELANSDTNAASKIAQLEKDSTVSEDQKYTSNTGEVGKGNSLLDIDGQASMEQNVSDADKNDPEAQVYSQMEDSGCNNKIDQVLAEGLDVSGEEVSAEASSSANSLLLGDQTDVKTDLKVAENEVDECLQSCPRVFDNHDDLDHLEASSNILDKYSNNEDTSQTAGEVGAFESYETDYTHSKSTLQLKVLSSGMTRHHGGDNMAEGNETFFHKCIAPELAETDEDCCSKDHRNSINHSSEFDMPDVSNGERDARIVSQDRGTFPSEYSVMNSEEKHEVFQAVSPTAICTNSADVNRKRGHEDDHQMTGREEMYIDEGINSGASEIREGKSSMGHKSKCDGDGEFSLANLFDEEGTYGITPQDKEKFSGEHSVKDFNEQGMLHGSPFVEPTSTCNSTGDHEANLSAEGGETYNYKDKQSELTGIGKSGCLKSHESSKDEDWELSGFNLFDEEKSTRIKPQDRVSVSAKYSIKDLNEVETFPDLPVASTTCVVNYNEVRESSISQETNPSTPSSVSETQEQQKSLLAKLKVANTNQMQEAWSNASVLAGNAVHSLNSYAEEEISQAAEGLSFDEDVNHAKYGLDEEGSAGACISDVKGCTISKIAAESLNDIKFQDSVENEQQHVNMLAGGAESDAGEEATHAISRQSWTEIELHNLFGTTSDEDAPPVLGDTFCQGTEIANMTTSKNKSTAKNSGSLTKNKGTEMERENRNEGAKTKNKNVVLPSGFSDDNDIDENQLKFLFATPVKIISPNKIEESVASIKECSGTMKENDATESTSNEKVQNAGYEVENNLCIGASSSDYGGDEICEEMNEVESSDLLNTPTRILSGAGYDGCEALEDPLKQNKEEECLKGTNLITEEDEEHAILLAQSCLHDEATEKNIISSSGIHMLETLSCKSKAHGKSEEEMEQSTEAVFELSDADLQKSDVPENSHLLTVGSDDGNILREASIETSSDPEIAKNGSFQKDVAEKGISPVLLSKVSPDCDSIRVSDDQYEGDDKDGKDIYGELHTNSEVAIKRSVSIGYNLSQELDQLPSSDELESTFKEAKGTGTTLGDLLPDIGGDDTNEKINNIESVELKDTSTTALSKTEYDGCEASEEQLIEYTGESQKETNFITEDNEEKVIPLGQAHLSDEGTDNKSESSEENIISLSGSPNNLDKVEGCQDMLIDTSLSESLKSQREMTQSSEAALELSDADLQNFSVSNNSHLTASFEDDNISKEASLNTSSGLLVAELAITGSFDGQNAKDEGTSPHHSLKASSPVDDELTHGNDTGDLNGAKICDEIDAEEKSSTYMSDELHMNSEVAIPKSLTDRDNSCEEEADKLPCSLELGSMFLEAKEAGTTGQDPYSIVAPAEHDSSVCGAASSIENLDAATPVVFNLNGDNEKNSEKAEDKKAAQMVQVSIQEVHFEENVQDDAHIVSNSPASEILKESDVADTIREYIDSESSLSVIFENSTASLPSDASTHEDDIAGRLGNSNDEDNMTEIKEQEEATLFMEPAQVSRPGCVPFLAEGTSVEVDSQKKMESEDVELSSTTRKNAARTILIHGTPGKVVTMAADMKENVETRQKRSNMGDITAARPAKRIALKDLKWN</sequence>
<organism evidence="2 3">
    <name type="scientific">Perilla frutescens var. hirtella</name>
    <name type="common">Perilla citriodora</name>
    <name type="synonym">Perilla setoyensis</name>
    <dbReference type="NCBI Taxonomy" id="608512"/>
    <lineage>
        <taxon>Eukaryota</taxon>
        <taxon>Viridiplantae</taxon>
        <taxon>Streptophyta</taxon>
        <taxon>Embryophyta</taxon>
        <taxon>Tracheophyta</taxon>
        <taxon>Spermatophyta</taxon>
        <taxon>Magnoliopsida</taxon>
        <taxon>eudicotyledons</taxon>
        <taxon>Gunneridae</taxon>
        <taxon>Pentapetalae</taxon>
        <taxon>asterids</taxon>
        <taxon>lamiids</taxon>
        <taxon>Lamiales</taxon>
        <taxon>Lamiaceae</taxon>
        <taxon>Nepetoideae</taxon>
        <taxon>Elsholtzieae</taxon>
        <taxon>Perilla</taxon>
    </lineage>
</organism>
<name>A0AAD4ITR1_PERFH</name>
<evidence type="ECO:0000256" key="1">
    <source>
        <dbReference type="SAM" id="MobiDB-lite"/>
    </source>
</evidence>
<gene>
    <name evidence="2" type="ORF">C2S53_006483</name>
</gene>
<feature type="compositionally biased region" description="Polar residues" evidence="1">
    <location>
        <begin position="594"/>
        <end position="619"/>
    </location>
</feature>
<feature type="region of interest" description="Disordered" evidence="1">
    <location>
        <begin position="513"/>
        <end position="548"/>
    </location>
</feature>
<feature type="compositionally biased region" description="Low complexity" evidence="1">
    <location>
        <begin position="530"/>
        <end position="543"/>
    </location>
</feature>
<evidence type="ECO:0000313" key="2">
    <source>
        <dbReference type="EMBL" id="KAH6821055.1"/>
    </source>
</evidence>
<feature type="region of interest" description="Disordered" evidence="1">
    <location>
        <begin position="1106"/>
        <end position="1128"/>
    </location>
</feature>
<feature type="region of interest" description="Disordered" evidence="1">
    <location>
        <begin position="1849"/>
        <end position="1887"/>
    </location>
</feature>
<feature type="compositionally biased region" description="Polar residues" evidence="1">
    <location>
        <begin position="1291"/>
        <end position="1307"/>
    </location>
</feature>
<dbReference type="EMBL" id="SDAM02002693">
    <property type="protein sequence ID" value="KAH6821055.1"/>
    <property type="molecule type" value="Genomic_DNA"/>
</dbReference>
<feature type="compositionally biased region" description="Basic and acidic residues" evidence="1">
    <location>
        <begin position="1308"/>
        <end position="1322"/>
    </location>
</feature>
<feature type="compositionally biased region" description="Basic and acidic residues" evidence="1">
    <location>
        <begin position="1738"/>
        <end position="1749"/>
    </location>
</feature>
<evidence type="ECO:0000313" key="3">
    <source>
        <dbReference type="Proteomes" id="UP001190926"/>
    </source>
</evidence>
<feature type="compositionally biased region" description="Basic and acidic residues" evidence="1">
    <location>
        <begin position="319"/>
        <end position="330"/>
    </location>
</feature>
<feature type="region of interest" description="Disordered" evidence="1">
    <location>
        <begin position="1291"/>
        <end position="1335"/>
    </location>
</feature>
<feature type="region of interest" description="Disordered" evidence="1">
    <location>
        <begin position="315"/>
        <end position="338"/>
    </location>
</feature>
<feature type="compositionally biased region" description="Basic and acidic residues" evidence="1">
    <location>
        <begin position="624"/>
        <end position="636"/>
    </location>
</feature>
<feature type="compositionally biased region" description="Polar residues" evidence="1">
    <location>
        <begin position="520"/>
        <end position="529"/>
    </location>
</feature>
<proteinExistence type="predicted"/>
<reference evidence="2 3" key="1">
    <citation type="journal article" date="2021" name="Nat. Commun.">
        <title>Incipient diploidization of the medicinal plant Perilla within 10,000 years.</title>
        <authorList>
            <person name="Zhang Y."/>
            <person name="Shen Q."/>
            <person name="Leng L."/>
            <person name="Zhang D."/>
            <person name="Chen S."/>
            <person name="Shi Y."/>
            <person name="Ning Z."/>
            <person name="Chen S."/>
        </authorList>
    </citation>
    <scope>NUCLEOTIDE SEQUENCE [LARGE SCALE GENOMIC DNA]</scope>
    <source>
        <strain evidence="3">cv. PC099</strain>
    </source>
</reference>
<feature type="compositionally biased region" description="Polar residues" evidence="1">
    <location>
        <begin position="1107"/>
        <end position="1128"/>
    </location>
</feature>
<keyword evidence="3" id="KW-1185">Reference proteome</keyword>
<feature type="region of interest" description="Disordered" evidence="1">
    <location>
        <begin position="585"/>
        <end position="650"/>
    </location>
</feature>
<feature type="region of interest" description="Disordered" evidence="1">
    <location>
        <begin position="1738"/>
        <end position="1762"/>
    </location>
</feature>
<dbReference type="Proteomes" id="UP001190926">
    <property type="component" value="Unassembled WGS sequence"/>
</dbReference>